<dbReference type="EMBL" id="KL522854">
    <property type="protein sequence ID" value="KFO90213.1"/>
    <property type="molecule type" value="Genomic_DNA"/>
</dbReference>
<keyword evidence="1" id="KW-0732">Signal</keyword>
<gene>
    <name evidence="2" type="ORF">N320_07001</name>
</gene>
<evidence type="ECO:0000313" key="2">
    <source>
        <dbReference type="EMBL" id="KFO90213.1"/>
    </source>
</evidence>
<feature type="signal peptide" evidence="1">
    <location>
        <begin position="1"/>
        <end position="16"/>
    </location>
</feature>
<dbReference type="Proteomes" id="UP000054064">
    <property type="component" value="Unassembled WGS sequence"/>
</dbReference>
<feature type="chain" id="PRO_5001874466" evidence="1">
    <location>
        <begin position="17"/>
        <end position="46"/>
    </location>
</feature>
<dbReference type="AlphaFoldDB" id="A0A091HSD6"/>
<accession>A0A091HSD6</accession>
<evidence type="ECO:0000313" key="3">
    <source>
        <dbReference type="Proteomes" id="UP000054064"/>
    </source>
</evidence>
<protein>
    <submittedName>
        <fullName evidence="2">Uncharacterized protein</fullName>
    </submittedName>
</protein>
<proteinExistence type="predicted"/>
<reference evidence="2 3" key="1">
    <citation type="submission" date="2014-04" db="EMBL/GenBank/DDBJ databases">
        <title>Genome evolution of avian class.</title>
        <authorList>
            <person name="Zhang G."/>
            <person name="Li C."/>
        </authorList>
    </citation>
    <scope>NUCLEOTIDE SEQUENCE [LARGE SCALE GENOMIC DNA]</scope>
    <source>
        <strain evidence="2">BGI_N320</strain>
    </source>
</reference>
<name>A0A091HSD6_BUCRH</name>
<evidence type="ECO:0000256" key="1">
    <source>
        <dbReference type="SAM" id="SignalP"/>
    </source>
</evidence>
<sequence length="46" mass="5293">MHLHLLLLLFSSGASSYFLPLKETPRLQNRTTYALIDEMICLLEAE</sequence>
<feature type="non-terminal residue" evidence="2">
    <location>
        <position position="46"/>
    </location>
</feature>
<organism evidence="2 3">
    <name type="scientific">Buceros rhinoceros silvestris</name>
    <dbReference type="NCBI Taxonomy" id="175836"/>
    <lineage>
        <taxon>Eukaryota</taxon>
        <taxon>Metazoa</taxon>
        <taxon>Chordata</taxon>
        <taxon>Craniata</taxon>
        <taxon>Vertebrata</taxon>
        <taxon>Euteleostomi</taxon>
        <taxon>Archelosauria</taxon>
        <taxon>Archosauria</taxon>
        <taxon>Dinosauria</taxon>
        <taxon>Saurischia</taxon>
        <taxon>Theropoda</taxon>
        <taxon>Coelurosauria</taxon>
        <taxon>Aves</taxon>
        <taxon>Neognathae</taxon>
        <taxon>Neoaves</taxon>
        <taxon>Telluraves</taxon>
        <taxon>Coraciimorphae</taxon>
        <taxon>Bucerotiformes</taxon>
        <taxon>Bucerotidae</taxon>
        <taxon>Buceros</taxon>
    </lineage>
</organism>
<keyword evidence="3" id="KW-1185">Reference proteome</keyword>